<dbReference type="Proteomes" id="UP000199308">
    <property type="component" value="Unassembled WGS sequence"/>
</dbReference>
<dbReference type="PROSITE" id="PS50156">
    <property type="entry name" value="SSD"/>
    <property type="match status" value="1"/>
</dbReference>
<dbReference type="PANTHER" id="PTHR33406:SF12">
    <property type="entry name" value="BLR2997 PROTEIN"/>
    <property type="match status" value="1"/>
</dbReference>
<dbReference type="RefSeq" id="WP_093326784.1">
    <property type="nucleotide sequence ID" value="NZ_AP027363.1"/>
</dbReference>
<dbReference type="EMBL" id="FOHK01000001">
    <property type="protein sequence ID" value="SES65277.1"/>
    <property type="molecule type" value="Genomic_DNA"/>
</dbReference>
<dbReference type="SUPFAM" id="SSF82866">
    <property type="entry name" value="Multidrug efflux transporter AcrB transmembrane domain"/>
    <property type="match status" value="1"/>
</dbReference>
<feature type="transmembrane region" description="Helical" evidence="1">
    <location>
        <begin position="94"/>
        <end position="118"/>
    </location>
</feature>
<dbReference type="GO" id="GO:0005886">
    <property type="term" value="C:plasma membrane"/>
    <property type="evidence" value="ECO:0007669"/>
    <property type="project" value="TreeGrafter"/>
</dbReference>
<dbReference type="Pfam" id="PF00873">
    <property type="entry name" value="ACR_tran"/>
    <property type="match status" value="1"/>
</dbReference>
<feature type="transmembrane region" description="Helical" evidence="1">
    <location>
        <begin position="171"/>
        <end position="195"/>
    </location>
</feature>
<dbReference type="GO" id="GO:0022857">
    <property type="term" value="F:transmembrane transporter activity"/>
    <property type="evidence" value="ECO:0007669"/>
    <property type="project" value="InterPro"/>
</dbReference>
<dbReference type="InterPro" id="IPR000731">
    <property type="entry name" value="SSD"/>
</dbReference>
<evidence type="ECO:0000259" key="2">
    <source>
        <dbReference type="PROSITE" id="PS50156"/>
    </source>
</evidence>
<keyword evidence="1" id="KW-0812">Transmembrane</keyword>
<dbReference type="Gene3D" id="1.20.1640.10">
    <property type="entry name" value="Multidrug efflux transporter AcrB transmembrane domain"/>
    <property type="match status" value="1"/>
</dbReference>
<feature type="transmembrane region" description="Helical" evidence="1">
    <location>
        <begin position="28"/>
        <end position="61"/>
    </location>
</feature>
<keyword evidence="1" id="KW-1133">Transmembrane helix</keyword>
<sequence length="197" mass="21860">MAELEVGIAVLKEKHQLAEMESNLIGRVIVGVAVLVSMISSAVESYILAFIFVSLLMFLLMKSFRKGLLAFIPNIIPIIFTLGMMGWIGMPLNILTSLLGCIIIGISVDDTIHFMHHYKDGLAKYDSSEKAIFNSLEMSGRAITFTSIVLIGSFLVYAFDVFETSYQFGTLLSFAIFIALFANLMLAPVLLTLFWKK</sequence>
<dbReference type="STRING" id="349064.SAMN05660429_00125"/>
<feature type="transmembrane region" description="Helical" evidence="1">
    <location>
        <begin position="68"/>
        <end position="88"/>
    </location>
</feature>
<gene>
    <name evidence="3" type="ORF">SAMN05660429_00125</name>
</gene>
<evidence type="ECO:0000256" key="1">
    <source>
        <dbReference type="SAM" id="Phobius"/>
    </source>
</evidence>
<accession>A0A1H9Y8Y0</accession>
<dbReference type="InterPro" id="IPR001036">
    <property type="entry name" value="Acrflvin-R"/>
</dbReference>
<feature type="domain" description="SSD" evidence="2">
    <location>
        <begin position="33"/>
        <end position="193"/>
    </location>
</feature>
<dbReference type="AlphaFoldDB" id="A0A1H9Y8Y0"/>
<protein>
    <submittedName>
        <fullName evidence="3">AcrB/AcrD/AcrF family protein</fullName>
    </submittedName>
</protein>
<dbReference type="InterPro" id="IPR050545">
    <property type="entry name" value="Mycobact_MmpL"/>
</dbReference>
<proteinExistence type="predicted"/>
<dbReference type="OrthoDB" id="9759187at2"/>
<reference evidence="3 4" key="1">
    <citation type="submission" date="2016-10" db="EMBL/GenBank/DDBJ databases">
        <authorList>
            <person name="de Groot N.N."/>
        </authorList>
    </citation>
    <scope>NUCLEOTIDE SEQUENCE [LARGE SCALE GENOMIC DNA]</scope>
    <source>
        <strain evidence="3 4">DSM 19706</strain>
    </source>
</reference>
<organism evidence="3 4">
    <name type="scientific">Thalassotalea agarivorans</name>
    <name type="common">Thalassomonas agarivorans</name>
    <dbReference type="NCBI Taxonomy" id="349064"/>
    <lineage>
        <taxon>Bacteria</taxon>
        <taxon>Pseudomonadati</taxon>
        <taxon>Pseudomonadota</taxon>
        <taxon>Gammaproteobacteria</taxon>
        <taxon>Alteromonadales</taxon>
        <taxon>Colwelliaceae</taxon>
        <taxon>Thalassotalea</taxon>
    </lineage>
</organism>
<dbReference type="PANTHER" id="PTHR33406">
    <property type="entry name" value="MEMBRANE PROTEIN MJ1562-RELATED"/>
    <property type="match status" value="1"/>
</dbReference>
<keyword evidence="1" id="KW-0472">Membrane</keyword>
<feature type="transmembrane region" description="Helical" evidence="1">
    <location>
        <begin position="139"/>
        <end position="159"/>
    </location>
</feature>
<keyword evidence="4" id="KW-1185">Reference proteome</keyword>
<dbReference type="PRINTS" id="PR00702">
    <property type="entry name" value="ACRIFLAVINRP"/>
</dbReference>
<evidence type="ECO:0000313" key="4">
    <source>
        <dbReference type="Proteomes" id="UP000199308"/>
    </source>
</evidence>
<name>A0A1H9Y8Y0_THASX</name>
<evidence type="ECO:0000313" key="3">
    <source>
        <dbReference type="EMBL" id="SES65277.1"/>
    </source>
</evidence>